<dbReference type="GO" id="GO:0046813">
    <property type="term" value="P:receptor-mediated virion attachment to host cell"/>
    <property type="evidence" value="ECO:0007669"/>
    <property type="project" value="TreeGrafter"/>
</dbReference>
<evidence type="ECO:0000256" key="1">
    <source>
        <dbReference type="ARBA" id="ARBA00022737"/>
    </source>
</evidence>
<dbReference type="InterPro" id="IPR005158">
    <property type="entry name" value="BTAD"/>
</dbReference>
<dbReference type="Pfam" id="PF03704">
    <property type="entry name" value="BTAD"/>
    <property type="match status" value="1"/>
</dbReference>
<dbReference type="InterPro" id="IPR049625">
    <property type="entry name" value="Glyco_transf_61_cat"/>
</dbReference>
<feature type="compositionally biased region" description="Low complexity" evidence="4">
    <location>
        <begin position="1461"/>
        <end position="1470"/>
    </location>
</feature>
<feature type="repeat" description="TPR" evidence="3">
    <location>
        <begin position="1082"/>
        <end position="1115"/>
    </location>
</feature>
<organism evidence="7 8">
    <name type="scientific">Limnospira indica PCC 8005</name>
    <dbReference type="NCBI Taxonomy" id="376219"/>
    <lineage>
        <taxon>Bacteria</taxon>
        <taxon>Bacillati</taxon>
        <taxon>Cyanobacteriota</taxon>
        <taxon>Cyanophyceae</taxon>
        <taxon>Oscillatoriophycideae</taxon>
        <taxon>Oscillatoriales</taxon>
        <taxon>Sirenicapillariaceae</taxon>
        <taxon>Limnospira</taxon>
    </lineage>
</organism>
<dbReference type="PROSITE" id="PS50293">
    <property type="entry name" value="TPR_REGION"/>
    <property type="match status" value="5"/>
</dbReference>
<name>A0A9P1NZN8_9CYAN</name>
<dbReference type="InterPro" id="IPR011990">
    <property type="entry name" value="TPR-like_helical_dom_sf"/>
</dbReference>
<feature type="domain" description="Glycosyltransferase 61 catalytic" evidence="6">
    <location>
        <begin position="517"/>
        <end position="712"/>
    </location>
</feature>
<evidence type="ECO:0000259" key="5">
    <source>
        <dbReference type="Pfam" id="PF03704"/>
    </source>
</evidence>
<protein>
    <submittedName>
        <fullName evidence="7">Tetratricopeptide repeats containing glycosyl transferase, N-acetylglucosaminyl-transferase P110 family</fullName>
    </submittedName>
</protein>
<dbReference type="SUPFAM" id="SSF81901">
    <property type="entry name" value="HCP-like"/>
    <property type="match status" value="1"/>
</dbReference>
<dbReference type="SMART" id="SM00028">
    <property type="entry name" value="TPR"/>
    <property type="match status" value="27"/>
</dbReference>
<dbReference type="InterPro" id="IPR019734">
    <property type="entry name" value="TPR_rpt"/>
</dbReference>
<dbReference type="Pfam" id="PF04577">
    <property type="entry name" value="Glyco_transf_61"/>
    <property type="match status" value="1"/>
</dbReference>
<evidence type="ECO:0000259" key="6">
    <source>
        <dbReference type="Pfam" id="PF04577"/>
    </source>
</evidence>
<feature type="repeat" description="TPR" evidence="3">
    <location>
        <begin position="49"/>
        <end position="82"/>
    </location>
</feature>
<evidence type="ECO:0000256" key="4">
    <source>
        <dbReference type="SAM" id="MobiDB-lite"/>
    </source>
</evidence>
<dbReference type="Pfam" id="PF13414">
    <property type="entry name" value="TPR_11"/>
    <property type="match status" value="2"/>
</dbReference>
<dbReference type="Pfam" id="PF13432">
    <property type="entry name" value="TPR_16"/>
    <property type="match status" value="7"/>
</dbReference>
<keyword evidence="2 3" id="KW-0802">TPR repeat</keyword>
<feature type="region of interest" description="Disordered" evidence="4">
    <location>
        <begin position="1456"/>
        <end position="1505"/>
    </location>
</feature>
<feature type="repeat" description="TPR" evidence="3">
    <location>
        <begin position="185"/>
        <end position="218"/>
    </location>
</feature>
<feature type="repeat" description="TPR" evidence="3">
    <location>
        <begin position="1606"/>
        <end position="1639"/>
    </location>
</feature>
<reference evidence="7 8" key="1">
    <citation type="submission" date="2014-02" db="EMBL/GenBank/DDBJ databases">
        <authorList>
            <person name="Genoscope - CEA"/>
        </authorList>
    </citation>
    <scope>NUCLEOTIDE SEQUENCE [LARGE SCALE GENOMIC DNA]</scope>
    <source>
        <strain evidence="7 8">PCC 8005</strain>
    </source>
</reference>
<dbReference type="Pfam" id="PF14559">
    <property type="entry name" value="TPR_19"/>
    <property type="match status" value="1"/>
</dbReference>
<feature type="repeat" description="TPR" evidence="3">
    <location>
        <begin position="1012"/>
        <end position="1045"/>
    </location>
</feature>
<sequence length="1679" mass="187754">MRISNQSTNQPSPAAQSLAERGLWCQQQKDYGKAVDWYKRALEVYFPWAEVHYNLGFVLEKLGDVEDAIACYRQAIIHKPNYTNAYYNLGLILQQSGREIEAIAAYQSAIYLEPETPMPYSNLGGILVGRGEYQTALEILGAALKKWPQTASLHNNLGRSLLGKQDGDRAIAAFLKAVQLQPDSAIIQHNLGKALQQQGSHIAALECFQKVLSLAPEFPGIHSDLAWSLMELADFPEAIAHLKEAIKGQEFLLTAYITQSENQSVDGSLGEAQKACAQLLQALNQNDISVSVIKLAQTYFHLGQALAEYQNFGAAEQYYQKTLKLQPDFTGAHLAWGDILREQGRIKEAQKHYNQSLELLTAEPETNPPLSQPIPDLPELPPADPDLPACQGLDCHPCLKQIIENFSPQQVGSHQYKLKPPAPLPLWNITGNVTILPQGRAIVDPRRNWWKVCNATAIINAEGEMLPPFSRFYPTPLPGCRNHDPRRHPIFAKDGLTEAEAIAGTVAVVSGISGSVYFHWMVDVLPRLEILRQAGYNWQDIDRIVVNSIRHPFQRETLQRLGIPESQIVESDIHPHIQADQLLVPDFAGPVGYPPPWVLAWHRRTWLQEETVGVNLNSEGFLELSDPQKSKLGDEKPPKLIYISRHSAKYRRLLNEEAIASLLQQRGFTTINPETLSVAQQAQVFSQAKVIVASHGSGLTNLIFCQPGSTIIELMSPHYIRPYFWGLSRQVGLHHYYITGEALDCYPLRQLMYPTALTEDIWINPETLLELLDSILATDTASLPTSSQKNDLTQPSMSKVTMINFPNLSETALAAGFQKQAEFHLQGGDINAAMAACEQALHHDPNSAITCQLLGKVWQQRGDEYWSRYWYQRAQALGYRESVVERKDPPQPESPTQGKPEIPQAPEEPPSDMVAQVEANLQEKQFQQALSLCQQALALDPEAANIYPLLGKALLGLKRLSEAVAAFEKAVQLNPADATIHTNLGSLYAQMQRWEQAVKCYERAIALQPNLVAAHRNLGKVWQKLGQPQQALSCRYQALILQPDQGEVSEFLAVGNSLLQGGRLQEAEVCYRQVVRRSPHDSQAYHNLGEVLSAQGLWSQAEAAYRRAVELQPDSFESRNSLGQALVAQEKWDDAIACYGRALEQNPRLLMALENLSKALRHSNKTLPPSQGRWLSLIAGRQIPEELPPPGGGAFAPPDVDVALERATELYQQKRYQACVQQCQQVVQWRPREARAYSLWGKALVGLEAYGKALRCYRQAIALEPKNGLWHQELGELCLQQRRYPEAIVSLQEAVKLKPHPRIYRSLASAWGALGKEAEALDCLFEAIQAKPELASLGECLDLAQGLWRRGQKTQAIACYQVAVTTHPHSAKAHQQLAEALYHLGRQGEAMTYYRRGFELAERREPTPPRQVQPQRPWWERFPGFGWLRGNRRRLPIGEDYQSPLPTSHHQILPSPPLAVLPPVQSVSSPTADTQKPPQRRVEEPVTPPNHIPMGGVASASPPGQRGWEEAIASATAKNWQGCVDICRHLIEREPERLEVLQLLAQALEALEQWSDAAGFYQKAVALDPEHGEMWVHLGDVYVVMQAWEQAIGAYQKAVALAPDLVSVWEVLGNLELGRENWSEAAEIYRRVLELNPNSWEVYHKLGDALQELGRIDEAIEAFLRATECARERQGDEND</sequence>
<dbReference type="RefSeq" id="WP_008052291.1">
    <property type="nucleotide sequence ID" value="NZ_FO818640.1"/>
</dbReference>
<feature type="repeat" description="TPR" evidence="3">
    <location>
        <begin position="296"/>
        <end position="329"/>
    </location>
</feature>
<feature type="repeat" description="TPR" evidence="3">
    <location>
        <begin position="1538"/>
        <end position="1571"/>
    </location>
</feature>
<feature type="repeat" description="TPR" evidence="3">
    <location>
        <begin position="1116"/>
        <end position="1149"/>
    </location>
</feature>
<evidence type="ECO:0000256" key="3">
    <source>
        <dbReference type="PROSITE-ProRule" id="PRU00339"/>
    </source>
</evidence>
<keyword evidence="7" id="KW-0808">Transferase</keyword>
<evidence type="ECO:0000313" key="8">
    <source>
        <dbReference type="Proteomes" id="UP000032946"/>
    </source>
</evidence>
<accession>A0A9P1NZN8</accession>
<feature type="repeat" description="TPR" evidence="3">
    <location>
        <begin position="1268"/>
        <end position="1301"/>
    </location>
</feature>
<feature type="repeat" description="TPR" evidence="3">
    <location>
        <begin position="944"/>
        <end position="977"/>
    </location>
</feature>
<dbReference type="SUPFAM" id="SSF48452">
    <property type="entry name" value="TPR-like"/>
    <property type="match status" value="5"/>
</dbReference>
<feature type="repeat" description="TPR" evidence="3">
    <location>
        <begin position="978"/>
        <end position="1011"/>
    </location>
</feature>
<feature type="repeat" description="TPR" evidence="3">
    <location>
        <begin position="1640"/>
        <end position="1673"/>
    </location>
</feature>
<feature type="repeat" description="TPR" evidence="3">
    <location>
        <begin position="151"/>
        <end position="184"/>
    </location>
</feature>
<evidence type="ECO:0000313" key="7">
    <source>
        <dbReference type="EMBL" id="CDM96495.1"/>
    </source>
</evidence>
<dbReference type="Pfam" id="PF13181">
    <property type="entry name" value="TPR_8"/>
    <property type="match status" value="1"/>
</dbReference>
<feature type="region of interest" description="Disordered" evidence="4">
    <location>
        <begin position="882"/>
        <end position="911"/>
    </location>
</feature>
<dbReference type="Proteomes" id="UP000032946">
    <property type="component" value="Chromosome"/>
</dbReference>
<dbReference type="Gene3D" id="1.25.40.10">
    <property type="entry name" value="Tetratricopeptide repeat domain"/>
    <property type="match status" value="9"/>
</dbReference>
<feature type="repeat" description="TPR" evidence="3">
    <location>
        <begin position="1572"/>
        <end position="1605"/>
    </location>
</feature>
<dbReference type="PANTHER" id="PTHR44858:SF1">
    <property type="entry name" value="UDP-N-ACETYLGLUCOSAMINE--PEPTIDE N-ACETYLGLUCOSAMINYLTRANSFERASE SPINDLY-RELATED"/>
    <property type="match status" value="1"/>
</dbReference>
<keyword evidence="8" id="KW-1185">Reference proteome</keyword>
<dbReference type="PROSITE" id="PS50005">
    <property type="entry name" value="TPR"/>
    <property type="match status" value="16"/>
</dbReference>
<dbReference type="InterPro" id="IPR050498">
    <property type="entry name" value="Ycf3"/>
</dbReference>
<dbReference type="EMBL" id="FO818640">
    <property type="protein sequence ID" value="CDM96495.1"/>
    <property type="molecule type" value="Genomic_DNA"/>
</dbReference>
<feature type="repeat" description="TPR" evidence="3">
    <location>
        <begin position="83"/>
        <end position="116"/>
    </location>
</feature>
<dbReference type="GO" id="GO:0016757">
    <property type="term" value="F:glycosyltransferase activity"/>
    <property type="evidence" value="ECO:0007669"/>
    <property type="project" value="InterPro"/>
</dbReference>
<evidence type="ECO:0000256" key="2">
    <source>
        <dbReference type="ARBA" id="ARBA00022803"/>
    </source>
</evidence>
<feature type="repeat" description="TPR" evidence="3">
    <location>
        <begin position="1234"/>
        <end position="1267"/>
    </location>
</feature>
<proteinExistence type="predicted"/>
<feature type="domain" description="Bacterial transcriptional activator" evidence="5">
    <location>
        <begin position="1341"/>
        <end position="1399"/>
    </location>
</feature>
<dbReference type="GO" id="GO:0009279">
    <property type="term" value="C:cell outer membrane"/>
    <property type="evidence" value="ECO:0007669"/>
    <property type="project" value="TreeGrafter"/>
</dbReference>
<gene>
    <name evidence="7" type="ORF">ARTHRO_40904</name>
</gene>
<keyword evidence="1" id="KW-0677">Repeat</keyword>
<dbReference type="PANTHER" id="PTHR44858">
    <property type="entry name" value="TETRATRICOPEPTIDE REPEAT PROTEIN 6"/>
    <property type="match status" value="1"/>
</dbReference>